<keyword evidence="2" id="KW-1185">Reference proteome</keyword>
<dbReference type="AlphaFoldDB" id="A0A1E3GRY1"/>
<dbReference type="InterPro" id="IPR046199">
    <property type="entry name" value="DUF6231"/>
</dbReference>
<dbReference type="Proteomes" id="UP000094379">
    <property type="component" value="Unassembled WGS sequence"/>
</dbReference>
<dbReference type="PATRIC" id="fig|291169.3.peg.1515"/>
<dbReference type="Pfam" id="PF19742">
    <property type="entry name" value="DUF6231"/>
    <property type="match status" value="1"/>
</dbReference>
<evidence type="ECO:0000313" key="1">
    <source>
        <dbReference type="EMBL" id="ODN66812.1"/>
    </source>
</evidence>
<protein>
    <submittedName>
        <fullName evidence="1">Uncharacterized protein</fullName>
    </submittedName>
</protein>
<proteinExistence type="predicted"/>
<reference evidence="1 2" key="1">
    <citation type="submission" date="2016-07" db="EMBL/GenBank/DDBJ databases">
        <title>Draft Genome Sequence of Methylophaga muralis Bur 1.</title>
        <authorList>
            <person name="Vasilenko O.V."/>
            <person name="Doronina N.V."/>
            <person name="Shmareva M.N."/>
            <person name="Tarlachkov S.V."/>
            <person name="Mustakhimov I."/>
            <person name="Trotsenko Y.A."/>
        </authorList>
    </citation>
    <scope>NUCLEOTIDE SEQUENCE [LARGE SCALE GENOMIC DNA]</scope>
    <source>
        <strain evidence="1 2">Bur 1</strain>
    </source>
</reference>
<organism evidence="1 2">
    <name type="scientific">Methylophaga muralis</name>
    <dbReference type="NCBI Taxonomy" id="291169"/>
    <lineage>
        <taxon>Bacteria</taxon>
        <taxon>Pseudomonadati</taxon>
        <taxon>Pseudomonadota</taxon>
        <taxon>Gammaproteobacteria</taxon>
        <taxon>Thiotrichales</taxon>
        <taxon>Piscirickettsiaceae</taxon>
        <taxon>Methylophaga</taxon>
    </lineage>
</organism>
<dbReference type="EMBL" id="MCRI01000013">
    <property type="protein sequence ID" value="ODN66812.1"/>
    <property type="molecule type" value="Genomic_DNA"/>
</dbReference>
<evidence type="ECO:0000313" key="2">
    <source>
        <dbReference type="Proteomes" id="UP000094379"/>
    </source>
</evidence>
<comment type="caution">
    <text evidence="1">The sequence shown here is derived from an EMBL/GenBank/DDBJ whole genome shotgun (WGS) entry which is preliminary data.</text>
</comment>
<accession>A0A1E3GRY1</accession>
<sequence length="159" mass="18223">MNQSVLLSSLLSTLIQQFKPQSILVAGDAARSCLNESQDTRSQSLTTPFEQSQLQHIHSVDLAVISDLTETLPLQAGQQWLGYLRNLHAPHIILITDPAQAQQQGWQFRDYLAMGLHHIAGTNDGLQLFSYAIENYQPKRDWLNSRFWANPENYDKYRW</sequence>
<name>A0A1E3GRY1_9GAMM</name>
<gene>
    <name evidence="1" type="ORF">A9E74_01509</name>
</gene>
<dbReference type="RefSeq" id="WP_069295975.1">
    <property type="nucleotide sequence ID" value="NZ_MCRI01000013.1"/>
</dbReference>
<dbReference type="STRING" id="291169.A9E74_01509"/>